<dbReference type="Pfam" id="PF13439">
    <property type="entry name" value="Glyco_transf_4"/>
    <property type="match status" value="1"/>
</dbReference>
<evidence type="ECO:0000313" key="3">
    <source>
        <dbReference type="Proteomes" id="UP000179010"/>
    </source>
</evidence>
<proteinExistence type="predicted"/>
<accession>A0A1F4PMH0</accession>
<dbReference type="Pfam" id="PF13692">
    <property type="entry name" value="Glyco_trans_1_4"/>
    <property type="match status" value="1"/>
</dbReference>
<protein>
    <recommendedName>
        <fullName evidence="1">Glycosyltransferase subfamily 4-like N-terminal domain-containing protein</fullName>
    </recommendedName>
</protein>
<evidence type="ECO:0000313" key="2">
    <source>
        <dbReference type="EMBL" id="OGB84881.1"/>
    </source>
</evidence>
<dbReference type="CDD" id="cd03801">
    <property type="entry name" value="GT4_PimA-like"/>
    <property type="match status" value="1"/>
</dbReference>
<comment type="caution">
    <text evidence="2">The sequence shown here is derived from an EMBL/GenBank/DDBJ whole genome shotgun (WGS) entry which is preliminary data.</text>
</comment>
<reference evidence="2 3" key="1">
    <citation type="journal article" date="2016" name="Nat. Commun.">
        <title>Thousands of microbial genomes shed light on interconnected biogeochemical processes in an aquifer system.</title>
        <authorList>
            <person name="Anantharaman K."/>
            <person name="Brown C.T."/>
            <person name="Hug L.A."/>
            <person name="Sharon I."/>
            <person name="Castelle C.J."/>
            <person name="Probst A.J."/>
            <person name="Thomas B.C."/>
            <person name="Singh A."/>
            <person name="Wilkins M.J."/>
            <person name="Karaoz U."/>
            <person name="Brodie E.L."/>
            <person name="Williams K.H."/>
            <person name="Hubbard S.S."/>
            <person name="Banfield J.F."/>
        </authorList>
    </citation>
    <scope>NUCLEOTIDE SEQUENCE [LARGE SCALE GENOMIC DNA]</scope>
</reference>
<organism evidence="2 3">
    <name type="scientific">candidate division Kazan bacterium RIFCSPLOWO2_01_FULL_48_13</name>
    <dbReference type="NCBI Taxonomy" id="1798539"/>
    <lineage>
        <taxon>Bacteria</taxon>
        <taxon>Bacteria division Kazan-3B-28</taxon>
    </lineage>
</organism>
<evidence type="ECO:0000259" key="1">
    <source>
        <dbReference type="Pfam" id="PF13439"/>
    </source>
</evidence>
<dbReference type="AlphaFoldDB" id="A0A1F4PMH0"/>
<dbReference type="SUPFAM" id="SSF53756">
    <property type="entry name" value="UDP-Glycosyltransferase/glycogen phosphorylase"/>
    <property type="match status" value="1"/>
</dbReference>
<dbReference type="STRING" id="1798539.A2994_03640"/>
<gene>
    <name evidence="2" type="ORF">A2994_03640</name>
</gene>
<dbReference type="PANTHER" id="PTHR12526:SF630">
    <property type="entry name" value="GLYCOSYLTRANSFERASE"/>
    <property type="match status" value="1"/>
</dbReference>
<name>A0A1F4PMH0_UNCK3</name>
<feature type="domain" description="Glycosyltransferase subfamily 4-like N-terminal" evidence="1">
    <location>
        <begin position="2"/>
        <end position="172"/>
    </location>
</feature>
<dbReference type="Gene3D" id="3.40.50.2000">
    <property type="entry name" value="Glycogen Phosphorylase B"/>
    <property type="match status" value="2"/>
</dbReference>
<dbReference type="PANTHER" id="PTHR12526">
    <property type="entry name" value="GLYCOSYLTRANSFERASE"/>
    <property type="match status" value="1"/>
</dbReference>
<sequence length="360" mass="39348">MVGGVERLILDIITHLDRNQWEPRVVTVLGGGPLLPDFQRLGIPIEFVGPRRYITGSGLYRLYWLVSLPAILSRLTRVLKRHGSSVVVTSLYHADIVGMLAAASLKVPQRIVIHHDVEKLPWFIAWAKRSLALPRATRVVANSQAVGYFLQNYFKVPAEKLVIIPNGIDTDRFAKGGKLMNGTALVIGMIGRLEPIKGPANFVEALSVLKDRLGDQTPPALLAGGGSLQSQLQTVARTSELDLQFLGEVADVVPALQAIDILVIPSLAEGFGLVVLEGLVARKLIVAADLSAIKELITDGENGLLFPAGDSLALANQLQRLLSDPLLRQRLIDGVVQWSTQKSADYDIHHIVGQYQELWR</sequence>
<dbReference type="EMBL" id="METE01000018">
    <property type="protein sequence ID" value="OGB84881.1"/>
    <property type="molecule type" value="Genomic_DNA"/>
</dbReference>
<dbReference type="InterPro" id="IPR028098">
    <property type="entry name" value="Glyco_trans_4-like_N"/>
</dbReference>
<dbReference type="Proteomes" id="UP000179010">
    <property type="component" value="Unassembled WGS sequence"/>
</dbReference>